<comment type="caution">
    <text evidence="1">The sequence shown here is derived from an EMBL/GenBank/DDBJ whole genome shotgun (WGS) entry which is preliminary data.</text>
</comment>
<protein>
    <submittedName>
        <fullName evidence="1">Uncharacterized protein</fullName>
    </submittedName>
</protein>
<sequence>MHAPLTTVFLCRRCRRAVTPAVTERPLPDPDVDDGWYQPRISPTDANGHTDEPIVRMAPGTFAIDPAPCGPPYVLEASSGLLVESGPSGTIVLNPGDGIGLEAHPDVAMRRGYCCGMDGEWGPNLVCACGAVIATVYSDCYQVQELRLQPDAVERRG</sequence>
<evidence type="ECO:0000313" key="1">
    <source>
        <dbReference type="EMBL" id="GHI80828.1"/>
    </source>
</evidence>
<name>A0ABQ3TKB5_9ACTN</name>
<reference evidence="2" key="1">
    <citation type="submission" date="2023-07" db="EMBL/GenBank/DDBJ databases">
        <title>Whole genome shotgun sequence of Streptomyces spororaveus NBRC 15456.</title>
        <authorList>
            <person name="Komaki H."/>
            <person name="Tamura T."/>
        </authorList>
    </citation>
    <scope>NUCLEOTIDE SEQUENCE [LARGE SCALE GENOMIC DNA]</scope>
    <source>
        <strain evidence="2">NBRC 15456</strain>
    </source>
</reference>
<proteinExistence type="predicted"/>
<dbReference type="EMBL" id="BNED01000005">
    <property type="protein sequence ID" value="GHI80828.1"/>
    <property type="molecule type" value="Genomic_DNA"/>
</dbReference>
<dbReference type="RefSeq" id="WP_202202093.1">
    <property type="nucleotide sequence ID" value="NZ_BAAATO010000012.1"/>
</dbReference>
<evidence type="ECO:0000313" key="2">
    <source>
        <dbReference type="Proteomes" id="UP000608522"/>
    </source>
</evidence>
<gene>
    <name evidence="1" type="ORF">Sspor_63890</name>
</gene>
<accession>A0ABQ3TKB5</accession>
<dbReference type="Proteomes" id="UP000608522">
    <property type="component" value="Unassembled WGS sequence"/>
</dbReference>
<keyword evidence="2" id="KW-1185">Reference proteome</keyword>
<organism evidence="1 2">
    <name type="scientific">Streptomyces spororaveus</name>
    <dbReference type="NCBI Taxonomy" id="284039"/>
    <lineage>
        <taxon>Bacteria</taxon>
        <taxon>Bacillati</taxon>
        <taxon>Actinomycetota</taxon>
        <taxon>Actinomycetes</taxon>
        <taxon>Kitasatosporales</taxon>
        <taxon>Streptomycetaceae</taxon>
        <taxon>Streptomyces</taxon>
    </lineage>
</organism>